<reference evidence="2" key="1">
    <citation type="submission" date="2020-10" db="EMBL/GenBank/DDBJ databases">
        <authorList>
            <person name="Abbas A."/>
            <person name="Razzaq R."/>
            <person name="Waqas M."/>
            <person name="Abbas N."/>
            <person name="Nielsen T.K."/>
            <person name="Hansen L.H."/>
            <person name="Hussain S."/>
            <person name="Shahid M."/>
        </authorList>
    </citation>
    <scope>NUCLEOTIDE SEQUENCE</scope>
    <source>
        <strain evidence="2">S14</strain>
    </source>
</reference>
<dbReference type="Proteomes" id="UP001181622">
    <property type="component" value="Unassembled WGS sequence"/>
</dbReference>
<keyword evidence="3" id="KW-1185">Reference proteome</keyword>
<keyword evidence="1" id="KW-0732">Signal</keyword>
<feature type="signal peptide" evidence="1">
    <location>
        <begin position="1"/>
        <end position="22"/>
    </location>
</feature>
<sequence length="660" mass="70337">MNRKTAGILGALVICAATLAFATPYAVRKFAEAEVDRSLSRIAWQTTSLVRRGDVTVDVWSWTVNVASIEIIGAGGETRTEIGRLTIVRPSGSDGRMTARRMILDDVKAAGPSETMTIPRAEIRGYAGPERGLTATPGLNRGAKSQADLFENLSIDRLVAPVVTFTAKSGIRRSVRNLVVSGMQDGVIGSATADAITLTAPYLPRTDPDAPSSLLISTGAVRYEQLSLPTLWRFRDGVKDEERRSLLKSASIADLNVSLTMRPGGRFSASADRLDVDDVALSPLGFELSAFDPIATGMRFGSDATPNEVREQLSFTASLLRAASFRKVAVTNARAQISSAGEPQTTFNLGSVQVGPYADARLDTVKFAKAAYEEAGAMKATLDAGGAYGFDASGVLAYVERVARNEVLLTTTPTASEMLKIIPRVKALDAQALDVWTPDGSLKADRARIDLDAPLDAVPQNVMVRLDGLDASPPADSAAQKWIERMELDGLKGSAKFSVTLDPDKNALKLDWLDYSFEGLGAIEASGSFADVDPVLAVASGADFVDKFSAIKLAPFKLTLKDGGAADVLLRRAAAKAGEPPESFRESFARELQETIPALLGPPAEQSGVAAADFIRDPRSAEITLAPRKTDQTLLDLIRAAQLGPVGLAQVVDLQVLYKR</sequence>
<dbReference type="RefSeq" id="WP_309391438.1">
    <property type="nucleotide sequence ID" value="NZ_JADBEO010000018.1"/>
</dbReference>
<evidence type="ECO:0008006" key="4">
    <source>
        <dbReference type="Google" id="ProtNLM"/>
    </source>
</evidence>
<comment type="caution">
    <text evidence="2">The sequence shown here is derived from an EMBL/GenBank/DDBJ whole genome shotgun (WGS) entry which is preliminary data.</text>
</comment>
<gene>
    <name evidence="2" type="ORF">IHQ68_10310</name>
</gene>
<feature type="chain" id="PRO_5045566754" description="DUF748 domain-containing protein" evidence="1">
    <location>
        <begin position="23"/>
        <end position="660"/>
    </location>
</feature>
<organism evidence="2 3">
    <name type="scientific">Chelatococcus sambhunathii</name>
    <dbReference type="NCBI Taxonomy" id="363953"/>
    <lineage>
        <taxon>Bacteria</taxon>
        <taxon>Pseudomonadati</taxon>
        <taxon>Pseudomonadota</taxon>
        <taxon>Alphaproteobacteria</taxon>
        <taxon>Hyphomicrobiales</taxon>
        <taxon>Chelatococcaceae</taxon>
        <taxon>Chelatococcus</taxon>
    </lineage>
</organism>
<evidence type="ECO:0000313" key="2">
    <source>
        <dbReference type="EMBL" id="MDR4307011.1"/>
    </source>
</evidence>
<dbReference type="EMBL" id="JADBEO010000018">
    <property type="protein sequence ID" value="MDR4307011.1"/>
    <property type="molecule type" value="Genomic_DNA"/>
</dbReference>
<accession>A0ABU1DG33</accession>
<name>A0ABU1DG33_9HYPH</name>
<evidence type="ECO:0000256" key="1">
    <source>
        <dbReference type="SAM" id="SignalP"/>
    </source>
</evidence>
<proteinExistence type="predicted"/>
<protein>
    <recommendedName>
        <fullName evidence="4">DUF748 domain-containing protein</fullName>
    </recommendedName>
</protein>
<evidence type="ECO:0000313" key="3">
    <source>
        <dbReference type="Proteomes" id="UP001181622"/>
    </source>
</evidence>